<organism evidence="2 3">
    <name type="scientific">Vallitalea guaymasensis</name>
    <dbReference type="NCBI Taxonomy" id="1185412"/>
    <lineage>
        <taxon>Bacteria</taxon>
        <taxon>Bacillati</taxon>
        <taxon>Bacillota</taxon>
        <taxon>Clostridia</taxon>
        <taxon>Lachnospirales</taxon>
        <taxon>Vallitaleaceae</taxon>
        <taxon>Vallitalea</taxon>
    </lineage>
</organism>
<keyword evidence="1" id="KW-1133">Transmembrane helix</keyword>
<feature type="transmembrane region" description="Helical" evidence="1">
    <location>
        <begin position="111"/>
        <end position="132"/>
    </location>
</feature>
<accession>A0A8J8MEU5</accession>
<protein>
    <submittedName>
        <fullName evidence="2">Zinc ribbon domain-containing protein</fullName>
    </submittedName>
</protein>
<sequence>MKKCPKCNGECLEESTFCGICGYKFTDNTEPEIINEENLSMENDDKQLNQTDDKTIQDSTVEKSDVNNDFTDNNVTDDGIYEVVEESTEEVNVIKEDNSDDKGNKGKGNKVIAGVAVGLIVAVLALATVLIFGKDLFSKKSEEEKLVDAYEKLLKANTIDMAYNFSFTDLDIQGMDNSDPQAALVANMIKDFSFDVNTKMDRKEHIMEGDININMQNNKLMNADFYVDKELVGINIPFIYDKTFYVTWDSLFNKIKDETDVSINWKDYLELLDKENYPSAKKIDESKYNKLASEFVKEILGDVTKESVRIGDQNISCDKYPLQLDYAKIMEFGFKIMDEMVTDEDAKAFIYEVVDKVSEKIIANEDYTYFDITEEEFKNGIEEFKNNYEDMLDELDGKSILEKMAEEEGFDINTLPDLMEAGINIKADVFVDKNNTIRKVDFIEEISDTQTNMKMGVKMECVINSINKKLKFNGIDKSEGVNPIELDQQQIEELIVEMQSTIMGKVMTHPFLSQLIGQFSGGQMY</sequence>
<evidence type="ECO:0000313" key="2">
    <source>
        <dbReference type="EMBL" id="QUH31310.1"/>
    </source>
</evidence>
<evidence type="ECO:0000256" key="1">
    <source>
        <dbReference type="SAM" id="Phobius"/>
    </source>
</evidence>
<keyword evidence="3" id="KW-1185">Reference proteome</keyword>
<reference evidence="2 3" key="1">
    <citation type="submission" date="2020-07" db="EMBL/GenBank/DDBJ databases">
        <title>Vallitalea guaymasensis genome.</title>
        <authorList>
            <person name="Postec A."/>
        </authorList>
    </citation>
    <scope>NUCLEOTIDE SEQUENCE [LARGE SCALE GENOMIC DNA]</scope>
    <source>
        <strain evidence="2 3">Ra1766G1</strain>
    </source>
</reference>
<dbReference type="RefSeq" id="WP_212691363.1">
    <property type="nucleotide sequence ID" value="NZ_CP058561.1"/>
</dbReference>
<proteinExistence type="predicted"/>
<name>A0A8J8MEU5_9FIRM</name>
<dbReference type="EMBL" id="CP058561">
    <property type="protein sequence ID" value="QUH31310.1"/>
    <property type="molecule type" value="Genomic_DNA"/>
</dbReference>
<keyword evidence="1" id="KW-0812">Transmembrane</keyword>
<gene>
    <name evidence="2" type="ORF">HYG85_21245</name>
</gene>
<dbReference type="AlphaFoldDB" id="A0A8J8MEU5"/>
<dbReference type="KEGG" id="vgu:HYG85_21245"/>
<evidence type="ECO:0000313" key="3">
    <source>
        <dbReference type="Proteomes" id="UP000677305"/>
    </source>
</evidence>
<dbReference type="Proteomes" id="UP000677305">
    <property type="component" value="Chromosome"/>
</dbReference>
<keyword evidence="1" id="KW-0472">Membrane</keyword>